<name>A0A9D2TYN7_9FIRM</name>
<dbReference type="AlphaFoldDB" id="A0A9D2TYN7"/>
<dbReference type="EMBL" id="DWUW01000138">
    <property type="protein sequence ID" value="HJD31255.1"/>
    <property type="molecule type" value="Genomic_DNA"/>
</dbReference>
<accession>A0A9D2TYN7</accession>
<reference evidence="1" key="2">
    <citation type="submission" date="2021-04" db="EMBL/GenBank/DDBJ databases">
        <authorList>
            <person name="Gilroy R."/>
        </authorList>
    </citation>
    <scope>NUCLEOTIDE SEQUENCE</scope>
    <source>
        <strain evidence="1">ChiHjej8B7-25341</strain>
    </source>
</reference>
<evidence type="ECO:0000313" key="2">
    <source>
        <dbReference type="Proteomes" id="UP000823851"/>
    </source>
</evidence>
<dbReference type="Proteomes" id="UP000823851">
    <property type="component" value="Unassembled WGS sequence"/>
</dbReference>
<organism evidence="1 2">
    <name type="scientific">Candidatus Eisenbergiella stercorigallinarum</name>
    <dbReference type="NCBI Taxonomy" id="2838557"/>
    <lineage>
        <taxon>Bacteria</taxon>
        <taxon>Bacillati</taxon>
        <taxon>Bacillota</taxon>
        <taxon>Clostridia</taxon>
        <taxon>Lachnospirales</taxon>
        <taxon>Lachnospiraceae</taxon>
        <taxon>Eisenbergiella</taxon>
    </lineage>
</organism>
<feature type="non-terminal residue" evidence="1">
    <location>
        <position position="1"/>
    </location>
</feature>
<reference evidence="1" key="1">
    <citation type="journal article" date="2021" name="PeerJ">
        <title>Extensive microbial diversity within the chicken gut microbiome revealed by metagenomics and culture.</title>
        <authorList>
            <person name="Gilroy R."/>
            <person name="Ravi A."/>
            <person name="Getino M."/>
            <person name="Pursley I."/>
            <person name="Horton D.L."/>
            <person name="Alikhan N.F."/>
            <person name="Baker D."/>
            <person name="Gharbi K."/>
            <person name="Hall N."/>
            <person name="Watson M."/>
            <person name="Adriaenssens E.M."/>
            <person name="Foster-Nyarko E."/>
            <person name="Jarju S."/>
            <person name="Secka A."/>
            <person name="Antonio M."/>
            <person name="Oren A."/>
            <person name="Chaudhuri R.R."/>
            <person name="La Ragione R."/>
            <person name="Hildebrand F."/>
            <person name="Pallen M.J."/>
        </authorList>
    </citation>
    <scope>NUCLEOTIDE SEQUENCE</scope>
    <source>
        <strain evidence="1">ChiHjej8B7-25341</strain>
    </source>
</reference>
<protein>
    <submittedName>
        <fullName evidence="1">Uncharacterized protein</fullName>
    </submittedName>
</protein>
<evidence type="ECO:0000313" key="1">
    <source>
        <dbReference type="EMBL" id="HJD31255.1"/>
    </source>
</evidence>
<sequence length="62" mass="6854">DSKLVTVEGYCPMYAQDIRITFRYEDMGSSYGASLQSIVFPDSGDTGSDPISTAVIWATFYE</sequence>
<proteinExistence type="predicted"/>
<comment type="caution">
    <text evidence="1">The sequence shown here is derived from an EMBL/GenBank/DDBJ whole genome shotgun (WGS) entry which is preliminary data.</text>
</comment>
<gene>
    <name evidence="1" type="ORF">H9912_04845</name>
</gene>